<dbReference type="Proteomes" id="UP000053317">
    <property type="component" value="Unassembled WGS sequence"/>
</dbReference>
<dbReference type="Pfam" id="PF00355">
    <property type="entry name" value="Rieske"/>
    <property type="match status" value="1"/>
</dbReference>
<reference evidence="13 14" key="1">
    <citation type="submission" date="2015-05" db="EMBL/GenBank/DDBJ databases">
        <title>Distinctive expansion of gene families associated with plant cell wall degradation and secondary metabolism in the genomes of grapevine trunk pathogens.</title>
        <authorList>
            <person name="Lawrence D.P."/>
            <person name="Travadon R."/>
            <person name="Rolshausen P.E."/>
            <person name="Baumgartner K."/>
        </authorList>
    </citation>
    <scope>NUCLEOTIDE SEQUENCE [LARGE SCALE GENOMIC DNA]</scope>
    <source>
        <strain evidence="13">UCRPC4</strain>
    </source>
</reference>
<dbReference type="SUPFAM" id="SSF50022">
    <property type="entry name" value="ISP domain"/>
    <property type="match status" value="1"/>
</dbReference>
<evidence type="ECO:0000256" key="9">
    <source>
        <dbReference type="ARBA" id="ARBA00023014"/>
    </source>
</evidence>
<dbReference type="InterPro" id="IPR028202">
    <property type="entry name" value="Reductase_C"/>
</dbReference>
<keyword evidence="8" id="KW-0408">Iron</keyword>
<dbReference type="SUPFAM" id="SSF55424">
    <property type="entry name" value="FAD/NAD-linked reductases, dimerisation (C-terminal) domain"/>
    <property type="match status" value="1"/>
</dbReference>
<dbReference type="GO" id="GO:0005737">
    <property type="term" value="C:cytoplasm"/>
    <property type="evidence" value="ECO:0007669"/>
    <property type="project" value="TreeGrafter"/>
</dbReference>
<dbReference type="PROSITE" id="PS51296">
    <property type="entry name" value="RIESKE"/>
    <property type="match status" value="1"/>
</dbReference>
<dbReference type="CDD" id="cd03478">
    <property type="entry name" value="Rieske_AIFL_N"/>
    <property type="match status" value="1"/>
</dbReference>
<dbReference type="Gene3D" id="3.50.50.60">
    <property type="entry name" value="FAD/NAD(P)-binding domain"/>
    <property type="match status" value="2"/>
</dbReference>
<gene>
    <name evidence="13" type="ORF">UCRPC4_g03145</name>
</gene>
<comment type="caution">
    <text evidence="13">The sequence shown here is derived from an EMBL/GenBank/DDBJ whole genome shotgun (WGS) entry which is preliminary data.</text>
</comment>
<dbReference type="GO" id="GO:0046872">
    <property type="term" value="F:metal ion binding"/>
    <property type="evidence" value="ECO:0007669"/>
    <property type="project" value="UniProtKB-KW"/>
</dbReference>
<dbReference type="SUPFAM" id="SSF51905">
    <property type="entry name" value="FAD/NAD(P)-binding domain"/>
    <property type="match status" value="2"/>
</dbReference>
<dbReference type="InterPro" id="IPR036922">
    <property type="entry name" value="Rieske_2Fe-2S_sf"/>
</dbReference>
<dbReference type="Gene3D" id="2.102.10.10">
    <property type="entry name" value="Rieske [2Fe-2S] iron-sulphur domain"/>
    <property type="match status" value="1"/>
</dbReference>
<organism evidence="13 14">
    <name type="scientific">Phaeomoniella chlamydospora</name>
    <name type="common">Phaeoacremonium chlamydosporum</name>
    <dbReference type="NCBI Taxonomy" id="158046"/>
    <lineage>
        <taxon>Eukaryota</taxon>
        <taxon>Fungi</taxon>
        <taxon>Dikarya</taxon>
        <taxon>Ascomycota</taxon>
        <taxon>Pezizomycotina</taxon>
        <taxon>Eurotiomycetes</taxon>
        <taxon>Chaetothyriomycetidae</taxon>
        <taxon>Phaeomoniellales</taxon>
        <taxon>Phaeomoniellaceae</taxon>
        <taxon>Phaeomoniella</taxon>
    </lineage>
</organism>
<evidence type="ECO:0000256" key="8">
    <source>
        <dbReference type="ARBA" id="ARBA00023004"/>
    </source>
</evidence>
<dbReference type="InterPro" id="IPR017941">
    <property type="entry name" value="Rieske_2Fe-2S"/>
</dbReference>
<evidence type="ECO:0000256" key="6">
    <source>
        <dbReference type="ARBA" id="ARBA00022827"/>
    </source>
</evidence>
<dbReference type="InterPro" id="IPR016156">
    <property type="entry name" value="FAD/NAD-linked_Rdtase_dimer_sf"/>
</dbReference>
<dbReference type="PRINTS" id="PR00368">
    <property type="entry name" value="FADPNR"/>
</dbReference>
<dbReference type="InterPro" id="IPR023753">
    <property type="entry name" value="FAD/NAD-binding_dom"/>
</dbReference>
<evidence type="ECO:0000256" key="11">
    <source>
        <dbReference type="SAM" id="MobiDB-lite"/>
    </source>
</evidence>
<dbReference type="Gene3D" id="3.30.390.30">
    <property type="match status" value="1"/>
</dbReference>
<dbReference type="EMBL" id="LCWF01000073">
    <property type="protein sequence ID" value="KKY22819.1"/>
    <property type="molecule type" value="Genomic_DNA"/>
</dbReference>
<proteinExistence type="inferred from homology"/>
<dbReference type="GO" id="GO:0016651">
    <property type="term" value="F:oxidoreductase activity, acting on NAD(P)H"/>
    <property type="evidence" value="ECO:0007669"/>
    <property type="project" value="TreeGrafter"/>
</dbReference>
<evidence type="ECO:0000259" key="12">
    <source>
        <dbReference type="PROSITE" id="PS51296"/>
    </source>
</evidence>
<keyword evidence="4" id="KW-0001">2Fe-2S</keyword>
<dbReference type="Pfam" id="PF07992">
    <property type="entry name" value="Pyr_redox_2"/>
    <property type="match status" value="1"/>
</dbReference>
<dbReference type="GO" id="GO:0051537">
    <property type="term" value="F:2 iron, 2 sulfur cluster binding"/>
    <property type="evidence" value="ECO:0007669"/>
    <property type="project" value="UniProtKB-KW"/>
</dbReference>
<evidence type="ECO:0000313" key="14">
    <source>
        <dbReference type="Proteomes" id="UP000053317"/>
    </source>
</evidence>
<evidence type="ECO:0000313" key="13">
    <source>
        <dbReference type="EMBL" id="KKY22819.1"/>
    </source>
</evidence>
<keyword evidence="3" id="KW-0285">Flavoprotein</keyword>
<name>A0A0G2EKE8_PHACM</name>
<keyword evidence="10" id="KW-0175">Coiled coil</keyword>
<comment type="similarity">
    <text evidence="2">Belongs to the FAD-dependent oxidoreductase family.</text>
</comment>
<protein>
    <submittedName>
        <fullName evidence="13">Putative aif-like mitochondrial oxidoreductase</fullName>
    </submittedName>
</protein>
<feature type="region of interest" description="Disordered" evidence="11">
    <location>
        <begin position="1"/>
        <end position="54"/>
    </location>
</feature>
<keyword evidence="9" id="KW-0411">Iron-sulfur</keyword>
<dbReference type="PRINTS" id="PR00411">
    <property type="entry name" value="PNDRDTASEI"/>
</dbReference>
<evidence type="ECO:0000256" key="4">
    <source>
        <dbReference type="ARBA" id="ARBA00022714"/>
    </source>
</evidence>
<dbReference type="OrthoDB" id="6029at2759"/>
<dbReference type="PANTHER" id="PTHR43557">
    <property type="entry name" value="APOPTOSIS-INDUCING FACTOR 1"/>
    <property type="match status" value="1"/>
</dbReference>
<keyword evidence="14" id="KW-1185">Reference proteome</keyword>
<keyword evidence="6" id="KW-0274">FAD</keyword>
<evidence type="ECO:0000256" key="10">
    <source>
        <dbReference type="SAM" id="Coils"/>
    </source>
</evidence>
<accession>A0A0G2EKE8</accession>
<evidence type="ECO:0000256" key="2">
    <source>
        <dbReference type="ARBA" id="ARBA00006442"/>
    </source>
</evidence>
<dbReference type="Gene3D" id="6.10.140.1020">
    <property type="match status" value="1"/>
</dbReference>
<dbReference type="InterPro" id="IPR050446">
    <property type="entry name" value="FAD-oxidoreductase/Apoptosis"/>
</dbReference>
<feature type="coiled-coil region" evidence="10">
    <location>
        <begin position="113"/>
        <end position="140"/>
    </location>
</feature>
<feature type="compositionally biased region" description="Polar residues" evidence="11">
    <location>
        <begin position="36"/>
        <end position="54"/>
    </location>
</feature>
<dbReference type="AlphaFoldDB" id="A0A0G2EKE8"/>
<keyword evidence="5" id="KW-0479">Metal-binding</keyword>
<comment type="cofactor">
    <cofactor evidence="1">
        <name>FAD</name>
        <dbReference type="ChEBI" id="CHEBI:57692"/>
    </cofactor>
</comment>
<evidence type="ECO:0000256" key="3">
    <source>
        <dbReference type="ARBA" id="ARBA00022630"/>
    </source>
</evidence>
<keyword evidence="7" id="KW-0560">Oxidoreductase</keyword>
<feature type="domain" description="Rieske" evidence="12">
    <location>
        <begin position="310"/>
        <end position="409"/>
    </location>
</feature>
<sequence length="849" mass="92305">MSFSPDHQARKRRRVDNSASTLSKPFKSPLIKRQPIKQTGVSDQHLPTQASESPNVQYATISTSQESSTISHVPKPVSCPIYPQSSPLSSSYPRSRLIDTSSDATVITLQKQHSALLLRLSKLKQQLDTAEQALKVTESKQDKELQALVTRWRETSREAAEEVFRGAKERINRMGGVGAWRERSKRKPNGWDDVEIDHSMTKEQQQQIEIQKEEMAEDAEKYGLNDREEELEDEDETFSMDMMLKSMNIEVDIIGYDKDNQRRGVTMGCAIAYDEIGGMSISVEKRLRSLLNQASQTFSTSSNMTKEFKLKDLTSLDLKDGDKVEAEVEGIDGGKVLLIKMNGKVSGINANCSHFGAPLKNGVLTPDGRLTCPWHGACFNTTTGDVEDAPAPDPLGVFSVSEKDGGIYVKGEESHIKNGKRGLDVKVNAADAQKVVIVGGGSGTFGAFERLRTLGYKGAITILTGEDSGPIDRTKLSKALIPDASKLALRSKEWYSNAAIDIVPETVTTVDFSKKIVTGKSGKTYDYTSLILAPGGTPKKLPMPGFKKLDNIFVLRNVGHVNDILAAAPEGSGKKIVVVGSSFIGMEVGNALAGKKHDVTIIGMERTPLERVMGEKVGSIFQKLLEKSGVKFRMDASVDDATPSSSDSSKVGGVKLKDGTTLEADLVILGVGVAPATEFLKDSGVDFEKDGSLKTDENFAVEGLKDVYAIGDIATYPYHGPGGDGTPTRIEHWNVAQNAGKRVAAVLTSNTPKPFIPIFWSALGSQLRYCGATPNGYDDIVLTGEPDEAKFVAYYCKGETVVAVATMMKDPVMTKCAELMRRGKMPTKTQLKDQGVDVLTLDLPVGYKI</sequence>
<evidence type="ECO:0000256" key="7">
    <source>
        <dbReference type="ARBA" id="ARBA00023002"/>
    </source>
</evidence>
<dbReference type="InterPro" id="IPR036188">
    <property type="entry name" value="FAD/NAD-bd_sf"/>
</dbReference>
<dbReference type="Pfam" id="PF14759">
    <property type="entry name" value="Reductase_C"/>
    <property type="match status" value="1"/>
</dbReference>
<dbReference type="PANTHER" id="PTHR43557:SF2">
    <property type="entry name" value="RIESKE DOMAIN-CONTAINING PROTEIN-RELATED"/>
    <property type="match status" value="1"/>
</dbReference>
<evidence type="ECO:0000256" key="5">
    <source>
        <dbReference type="ARBA" id="ARBA00022723"/>
    </source>
</evidence>
<evidence type="ECO:0000256" key="1">
    <source>
        <dbReference type="ARBA" id="ARBA00001974"/>
    </source>
</evidence>
<reference evidence="13 14" key="2">
    <citation type="submission" date="2015-05" db="EMBL/GenBank/DDBJ databases">
        <authorList>
            <person name="Morales-Cruz A."/>
            <person name="Amrine K.C."/>
            <person name="Cantu D."/>
        </authorList>
    </citation>
    <scope>NUCLEOTIDE SEQUENCE [LARGE SCALE GENOMIC DNA]</scope>
    <source>
        <strain evidence="13">UCRPC4</strain>
    </source>
</reference>